<dbReference type="AlphaFoldDB" id="A0A401WUQ9"/>
<organism evidence="3 4">
    <name type="scientific">Acetobacter pasteurianus NBRC 3188</name>
    <dbReference type="NCBI Taxonomy" id="1226663"/>
    <lineage>
        <taxon>Bacteria</taxon>
        <taxon>Pseudomonadati</taxon>
        <taxon>Pseudomonadota</taxon>
        <taxon>Alphaproteobacteria</taxon>
        <taxon>Acetobacterales</taxon>
        <taxon>Acetobacteraceae</taxon>
        <taxon>Acetobacter</taxon>
    </lineage>
</organism>
<dbReference type="GO" id="GO:0003677">
    <property type="term" value="F:DNA binding"/>
    <property type="evidence" value="ECO:0007669"/>
    <property type="project" value="UniProtKB-KW"/>
</dbReference>
<evidence type="ECO:0000313" key="3">
    <source>
        <dbReference type="EMBL" id="GCD53067.1"/>
    </source>
</evidence>
<dbReference type="EMBL" id="BDES01000049">
    <property type="protein sequence ID" value="GCD53067.1"/>
    <property type="molecule type" value="Genomic_DNA"/>
</dbReference>
<dbReference type="Gene3D" id="1.10.260.40">
    <property type="entry name" value="lambda repressor-like DNA-binding domains"/>
    <property type="match status" value="1"/>
</dbReference>
<dbReference type="RefSeq" id="WP_124295801.1">
    <property type="nucleotide sequence ID" value="NZ_BDES01000049.1"/>
</dbReference>
<evidence type="ECO:0000313" key="4">
    <source>
        <dbReference type="Proteomes" id="UP000287300"/>
    </source>
</evidence>
<dbReference type="PROSITE" id="PS50943">
    <property type="entry name" value="HTH_CROC1"/>
    <property type="match status" value="1"/>
</dbReference>
<protein>
    <submittedName>
        <fullName evidence="3">Helix-turn-helix domain-containing protein</fullName>
    </submittedName>
</protein>
<keyword evidence="1" id="KW-0238">DNA-binding</keyword>
<dbReference type="SUPFAM" id="SSF47413">
    <property type="entry name" value="lambda repressor-like DNA-binding domains"/>
    <property type="match status" value="1"/>
</dbReference>
<dbReference type="Pfam" id="PF01381">
    <property type="entry name" value="HTH_3"/>
    <property type="match status" value="1"/>
</dbReference>
<feature type="domain" description="HTH cro/C1-type" evidence="2">
    <location>
        <begin position="11"/>
        <end position="65"/>
    </location>
</feature>
<evidence type="ECO:0000256" key="1">
    <source>
        <dbReference type="ARBA" id="ARBA00023125"/>
    </source>
</evidence>
<comment type="caution">
    <text evidence="3">The sequence shown here is derived from an EMBL/GenBank/DDBJ whole genome shotgun (WGS) entry which is preliminary data.</text>
</comment>
<dbReference type="PANTHER" id="PTHR46558:SF11">
    <property type="entry name" value="HTH-TYPE TRANSCRIPTIONAL REGULATOR XRE"/>
    <property type="match status" value="1"/>
</dbReference>
<accession>A0A401WUQ9</accession>
<proteinExistence type="predicted"/>
<evidence type="ECO:0000259" key="2">
    <source>
        <dbReference type="PROSITE" id="PS50943"/>
    </source>
</evidence>
<dbReference type="PANTHER" id="PTHR46558">
    <property type="entry name" value="TRACRIPTIONAL REGULATORY PROTEIN-RELATED-RELATED"/>
    <property type="match status" value="1"/>
</dbReference>
<name>A0A401WUQ9_ACEPA</name>
<dbReference type="SMART" id="SM00530">
    <property type="entry name" value="HTH_XRE"/>
    <property type="match status" value="1"/>
</dbReference>
<dbReference type="InterPro" id="IPR001387">
    <property type="entry name" value="Cro/C1-type_HTH"/>
</dbReference>
<reference evidence="3 4" key="1">
    <citation type="submission" date="2016-06" db="EMBL/GenBank/DDBJ databases">
        <title>Acetobacter pasteurianus NBRC 3188 whole genome sequencing project.</title>
        <authorList>
            <person name="Matsutani M."/>
            <person name="Shiwa Y."/>
            <person name="Okamoto-Kainuma A."/>
            <person name="Ishikawa M."/>
            <person name="Koizumi Y."/>
            <person name="Yoshikawa H."/>
            <person name="Yakushi T."/>
            <person name="Matsushita K."/>
        </authorList>
    </citation>
    <scope>NUCLEOTIDE SEQUENCE [LARGE SCALE GENOMIC DNA]</scope>
    <source>
        <strain evidence="3 4">NBRC 3188</strain>
    </source>
</reference>
<sequence length="114" mass="12625">MTANNTLGLRIKSLREQANLDQAVLAEAVGTARSHLTNIERGRAKPGRDLLLAIAKFFSVSIDWLANGGDEKTHMEPVSPKEILLLNSFRKLPKDEAELHLNLILARISQGKEQ</sequence>
<dbReference type="CDD" id="cd00093">
    <property type="entry name" value="HTH_XRE"/>
    <property type="match status" value="1"/>
</dbReference>
<gene>
    <name evidence="3" type="ORF">NBRC3188_1764</name>
</gene>
<dbReference type="Proteomes" id="UP000287300">
    <property type="component" value="Unassembled WGS sequence"/>
</dbReference>
<dbReference type="InterPro" id="IPR010982">
    <property type="entry name" value="Lambda_DNA-bd_dom_sf"/>
</dbReference>